<dbReference type="PANTHER" id="PTHR34150:SF7">
    <property type="entry name" value="PROTEIN CBG10108"/>
    <property type="match status" value="1"/>
</dbReference>
<feature type="chain" id="PRO_5044741592" description="Chitin-binding type-2 domain-containing protein" evidence="2">
    <location>
        <begin position="20"/>
        <end position="793"/>
    </location>
</feature>
<organism evidence="3 4">
    <name type="scientific">Heterodera trifolii</name>
    <dbReference type="NCBI Taxonomy" id="157864"/>
    <lineage>
        <taxon>Eukaryota</taxon>
        <taxon>Metazoa</taxon>
        <taxon>Ecdysozoa</taxon>
        <taxon>Nematoda</taxon>
        <taxon>Chromadorea</taxon>
        <taxon>Rhabditida</taxon>
        <taxon>Tylenchina</taxon>
        <taxon>Tylenchomorpha</taxon>
        <taxon>Tylenchoidea</taxon>
        <taxon>Heteroderidae</taxon>
        <taxon>Heteroderinae</taxon>
        <taxon>Heterodera</taxon>
    </lineage>
</organism>
<reference evidence="3 4" key="1">
    <citation type="submission" date="2024-10" db="EMBL/GenBank/DDBJ databases">
        <authorList>
            <person name="Kim D."/>
        </authorList>
    </citation>
    <scope>NUCLEOTIDE SEQUENCE [LARGE SCALE GENOMIC DNA]</scope>
    <source>
        <strain evidence="3">BH-2024</strain>
    </source>
</reference>
<evidence type="ECO:0000313" key="4">
    <source>
        <dbReference type="Proteomes" id="UP001620626"/>
    </source>
</evidence>
<protein>
    <recommendedName>
        <fullName evidence="5">Chitin-binding type-2 domain-containing protein</fullName>
    </recommendedName>
</protein>
<evidence type="ECO:0000256" key="1">
    <source>
        <dbReference type="SAM" id="MobiDB-lite"/>
    </source>
</evidence>
<feature type="compositionally biased region" description="Polar residues" evidence="1">
    <location>
        <begin position="783"/>
        <end position="793"/>
    </location>
</feature>
<feature type="signal peptide" evidence="2">
    <location>
        <begin position="1"/>
        <end position="19"/>
    </location>
</feature>
<comment type="caution">
    <text evidence="3">The sequence shown here is derived from an EMBL/GenBank/DDBJ whole genome shotgun (WGS) entry which is preliminary data.</text>
</comment>
<evidence type="ECO:0000256" key="2">
    <source>
        <dbReference type="SAM" id="SignalP"/>
    </source>
</evidence>
<gene>
    <name evidence="3" type="ORF">niasHT_025404</name>
</gene>
<dbReference type="PANTHER" id="PTHR34150">
    <property type="entry name" value="PROTEIN CBG08832-RELATED"/>
    <property type="match status" value="1"/>
</dbReference>
<sequence length="793" mass="83075">MLLRLLLVLLMFAVEGAHQQQLGTPVIGGICKLDTPDVHIGGKQTQFFLRCEPNTDSAQGEGVWVVKSRHAGSTAAKIPAAAVVSQQEFEQGEQNSQKIAAATKQISSYVCDLVSDAIEHGYCSTSENCLQPVYTDRTAFLQCDPTSRRWVKKHCQSGFNFDFERQACIAHTAKMSHHFRQFPTQVLPHSQRGGGIVCTFAQCSVADPCNVGSCNNGYCCTAAVGSMPNAVLPIPTNKTFSTSINNNSGIGRPLPPPSSSTIAVSASATVPPIPSILVIELNNNNQNDDVIEYDQLRLNDIPSTLIGHIASHSQPMPTILDHCSSGFHSPIRCGGTSGGECPVGLICELATRFCCPFPPKKQKQRKSIISTNSGGAIGGGVVGTTATGNWAQSLVPNRAKVVRRRTALRRHGRFERTAEQLLIDANDNETPEQQLNMFICPTGAPALGPCSPGYCVAPLQCAGALCCAPPAPVMAPPPPPPPIAYACPGGMPALGPCIGGRCAAPAICASPSNVCCAQSAVPTAIPATVCPDGTQAAGACVNGQCGAGFTCNQGLCCTNSSQTPRCLDGSQSIGACIQGRCGTGYTCTTGNICCPSQLNLCPPGQTSVGQAVNGRCPAGYTNFNGQCCGPQSAQSQVSCSVEDSFGRCDSNQQCAEPGYACDVANNWCCPQVIGDAIGPCIQGEGGNRLCPEGYACVGEGEGQCFRLDTGTCAPEEQSGPCAPDGTCPPGYECIEGFCCQTDAGGANPTAAALRLFHQRRRRRRASASSSAFLKMINYDRGSRQPTQNRNSQK</sequence>
<evidence type="ECO:0000313" key="3">
    <source>
        <dbReference type="EMBL" id="KAL3101422.1"/>
    </source>
</evidence>
<dbReference type="AlphaFoldDB" id="A0ABD2KEQ8"/>
<dbReference type="InterPro" id="IPR006150">
    <property type="entry name" value="Cys_repeat_1"/>
</dbReference>
<keyword evidence="2" id="KW-0732">Signal</keyword>
<dbReference type="SMART" id="SM00289">
    <property type="entry name" value="WR1"/>
    <property type="match status" value="8"/>
</dbReference>
<name>A0ABD2KEQ8_9BILA</name>
<proteinExistence type="predicted"/>
<feature type="region of interest" description="Disordered" evidence="1">
    <location>
        <begin position="774"/>
        <end position="793"/>
    </location>
</feature>
<evidence type="ECO:0008006" key="5">
    <source>
        <dbReference type="Google" id="ProtNLM"/>
    </source>
</evidence>
<accession>A0ABD2KEQ8</accession>
<dbReference type="EMBL" id="JBICBT010000781">
    <property type="protein sequence ID" value="KAL3101422.1"/>
    <property type="molecule type" value="Genomic_DNA"/>
</dbReference>
<keyword evidence="4" id="KW-1185">Reference proteome</keyword>
<dbReference type="Proteomes" id="UP001620626">
    <property type="component" value="Unassembled WGS sequence"/>
</dbReference>